<dbReference type="GO" id="GO:0003824">
    <property type="term" value="F:catalytic activity"/>
    <property type="evidence" value="ECO:0007669"/>
    <property type="project" value="InterPro"/>
</dbReference>
<evidence type="ECO:0000256" key="5">
    <source>
        <dbReference type="ARBA" id="ARBA00022723"/>
    </source>
</evidence>
<reference evidence="10" key="1">
    <citation type="submission" date="2021-10" db="EMBL/GenBank/DDBJ databases">
        <title>Collection of gut derived symbiotic bacterial strains cultured from healthy donors.</title>
        <authorList>
            <person name="Lin H."/>
            <person name="Littmann E."/>
            <person name="Claire K."/>
            <person name="Pamer E."/>
        </authorList>
    </citation>
    <scope>NUCLEOTIDE SEQUENCE</scope>
    <source>
        <strain evidence="10">MSK.23.4</strain>
    </source>
</reference>
<accession>A0AAJ1B026</accession>
<dbReference type="InterPro" id="IPR058240">
    <property type="entry name" value="rSAM_sf"/>
</dbReference>
<evidence type="ECO:0000256" key="7">
    <source>
        <dbReference type="ARBA" id="ARBA00023014"/>
    </source>
</evidence>
<dbReference type="SFLD" id="SFLDS00029">
    <property type="entry name" value="Radical_SAM"/>
    <property type="match status" value="1"/>
</dbReference>
<comment type="caution">
    <text evidence="10">The sequence shown here is derived from an EMBL/GenBank/DDBJ whole genome shotgun (WGS) entry which is preliminary data.</text>
</comment>
<keyword evidence="3" id="KW-0808">Transferase</keyword>
<sequence length="531" mass="63309">MKKILFVNLLDLENMYVRTKQMGQLSLYNIIEEHSTWQADIWDANHLYLKRRLKLYSSNEHNYQIMTEDILRRQPTCISIYTMCNNYHHALSLAKRIKDIRPDVYVIFAGPQASTVAKETLKKFEFVDFIALGEGEKTILDILEYLESDMTGLKYEKEIKGLAYRTSNGEIVENWNRNNWCELDSLKPLQYELVDEEIYDGQTAIDMEVGRGCPFACTYCSTSIFWERNFRVKSVEKVISEVRQYIKKYNVYRFAFHHDLLTANRQYIMELSREIIRNNLNIKWACYSRLDVIDDEMITEMSKAGCYQIYYGIETGSFRMQKIINKNLDLDKIYEVMDCMISNEVKAEFSFIIGYPEENKEDLLQTIEYIKAIKEYEVERGVQFIQIHIFQIMFFPKTKMTEEYIKELVYNPIALEGNRTGEAFAVLDEELEWIKNNKEIFVNYYNLPKNITDKSRYLNIFLMTVFNYGYNFCNTALEEILKMFSGNILELYDFIYNNRYEEMVDLLVYTYFDHQSKQKEICKRVNKLFCI</sequence>
<dbReference type="InterPro" id="IPR007197">
    <property type="entry name" value="rSAM"/>
</dbReference>
<evidence type="ECO:0000259" key="8">
    <source>
        <dbReference type="PROSITE" id="PS51332"/>
    </source>
</evidence>
<dbReference type="InterPro" id="IPR051198">
    <property type="entry name" value="BchE-like"/>
</dbReference>
<dbReference type="SFLD" id="SFLDG01123">
    <property type="entry name" value="methyltransferase_(Class_B)"/>
    <property type="match status" value="1"/>
</dbReference>
<dbReference type="GO" id="GO:0051539">
    <property type="term" value="F:4 iron, 4 sulfur cluster binding"/>
    <property type="evidence" value="ECO:0007669"/>
    <property type="project" value="UniProtKB-KW"/>
</dbReference>
<keyword evidence="5" id="KW-0479">Metal-binding</keyword>
<dbReference type="InterPro" id="IPR034466">
    <property type="entry name" value="Methyltransferase_Class_B"/>
</dbReference>
<dbReference type="PROSITE" id="PS51918">
    <property type="entry name" value="RADICAL_SAM"/>
    <property type="match status" value="1"/>
</dbReference>
<dbReference type="PANTHER" id="PTHR43409:SF7">
    <property type="entry name" value="BLL1977 PROTEIN"/>
    <property type="match status" value="1"/>
</dbReference>
<keyword evidence="6" id="KW-0408">Iron</keyword>
<organism evidence="10 11">
    <name type="scientific">Mediterraneibacter gnavus</name>
    <name type="common">Ruminococcus gnavus</name>
    <dbReference type="NCBI Taxonomy" id="33038"/>
    <lineage>
        <taxon>Bacteria</taxon>
        <taxon>Bacillati</taxon>
        <taxon>Bacillota</taxon>
        <taxon>Clostridia</taxon>
        <taxon>Lachnospirales</taxon>
        <taxon>Lachnospiraceae</taxon>
        <taxon>Mediterraneibacter</taxon>
    </lineage>
</organism>
<feature type="domain" description="Radical SAM core" evidence="9">
    <location>
        <begin position="199"/>
        <end position="435"/>
    </location>
</feature>
<dbReference type="GO" id="GO:0046872">
    <property type="term" value="F:metal ion binding"/>
    <property type="evidence" value="ECO:0007669"/>
    <property type="project" value="UniProtKB-KW"/>
</dbReference>
<feature type="domain" description="B12-binding" evidence="8">
    <location>
        <begin position="1"/>
        <end position="153"/>
    </location>
</feature>
<evidence type="ECO:0000256" key="4">
    <source>
        <dbReference type="ARBA" id="ARBA00022691"/>
    </source>
</evidence>
<dbReference type="Pfam" id="PF04055">
    <property type="entry name" value="Radical_SAM"/>
    <property type="match status" value="1"/>
</dbReference>
<dbReference type="EMBL" id="JAJBNC010000041">
    <property type="protein sequence ID" value="MCB5495431.1"/>
    <property type="molecule type" value="Genomic_DNA"/>
</dbReference>
<keyword evidence="7" id="KW-0411">Iron-sulfur</keyword>
<dbReference type="PANTHER" id="PTHR43409">
    <property type="entry name" value="ANAEROBIC MAGNESIUM-PROTOPORPHYRIN IX MONOMETHYL ESTER CYCLASE-RELATED"/>
    <property type="match status" value="1"/>
</dbReference>
<proteinExistence type="predicted"/>
<dbReference type="Gene3D" id="3.80.30.20">
    <property type="entry name" value="tm_1862 like domain"/>
    <property type="match status" value="1"/>
</dbReference>
<gene>
    <name evidence="10" type="ORF">LIQ10_17110</name>
</gene>
<evidence type="ECO:0000256" key="2">
    <source>
        <dbReference type="ARBA" id="ARBA00022603"/>
    </source>
</evidence>
<dbReference type="InterPro" id="IPR006638">
    <property type="entry name" value="Elp3/MiaA/NifB-like_rSAM"/>
</dbReference>
<evidence type="ECO:0000313" key="10">
    <source>
        <dbReference type="EMBL" id="MCB5495431.1"/>
    </source>
</evidence>
<name>A0AAJ1B026_MEDGN</name>
<dbReference type="CDD" id="cd02068">
    <property type="entry name" value="radical_SAM_B12_BD"/>
    <property type="match status" value="1"/>
</dbReference>
<evidence type="ECO:0000313" key="11">
    <source>
        <dbReference type="Proteomes" id="UP001297422"/>
    </source>
</evidence>
<dbReference type="SUPFAM" id="SSF102114">
    <property type="entry name" value="Radical SAM enzymes"/>
    <property type="match status" value="1"/>
</dbReference>
<dbReference type="Gene3D" id="3.40.50.280">
    <property type="entry name" value="Cobalamin-binding domain"/>
    <property type="match status" value="1"/>
</dbReference>
<dbReference type="PROSITE" id="PS51332">
    <property type="entry name" value="B12_BINDING"/>
    <property type="match status" value="1"/>
</dbReference>
<dbReference type="InterPro" id="IPR006158">
    <property type="entry name" value="Cobalamin-bd"/>
</dbReference>
<comment type="cofactor">
    <cofactor evidence="1">
        <name>[4Fe-4S] cluster</name>
        <dbReference type="ChEBI" id="CHEBI:49883"/>
    </cofactor>
</comment>
<dbReference type="SMART" id="SM00729">
    <property type="entry name" value="Elp3"/>
    <property type="match status" value="1"/>
</dbReference>
<dbReference type="InterPro" id="IPR023404">
    <property type="entry name" value="rSAM_horseshoe"/>
</dbReference>
<keyword evidence="2" id="KW-0489">Methyltransferase</keyword>
<evidence type="ECO:0000259" key="9">
    <source>
        <dbReference type="PROSITE" id="PS51918"/>
    </source>
</evidence>
<keyword evidence="4" id="KW-0949">S-adenosyl-L-methionine</keyword>
<dbReference type="RefSeq" id="WP_173880116.1">
    <property type="nucleotide sequence ID" value="NZ_JAAIMT010000044.1"/>
</dbReference>
<evidence type="ECO:0000256" key="6">
    <source>
        <dbReference type="ARBA" id="ARBA00023004"/>
    </source>
</evidence>
<evidence type="ECO:0000256" key="3">
    <source>
        <dbReference type="ARBA" id="ARBA00022679"/>
    </source>
</evidence>
<dbReference type="AlphaFoldDB" id="A0AAJ1B026"/>
<protein>
    <submittedName>
        <fullName evidence="10">B12-binding domain-containing radical SAM protein</fullName>
    </submittedName>
</protein>
<evidence type="ECO:0000256" key="1">
    <source>
        <dbReference type="ARBA" id="ARBA00001966"/>
    </source>
</evidence>
<dbReference type="Proteomes" id="UP001297422">
    <property type="component" value="Unassembled WGS sequence"/>
</dbReference>
<dbReference type="GO" id="GO:0031419">
    <property type="term" value="F:cobalamin binding"/>
    <property type="evidence" value="ECO:0007669"/>
    <property type="project" value="InterPro"/>
</dbReference>
<dbReference type="SFLD" id="SFLDG01082">
    <property type="entry name" value="B12-binding_domain_containing"/>
    <property type="match status" value="1"/>
</dbReference>
<dbReference type="CDD" id="cd01335">
    <property type="entry name" value="Radical_SAM"/>
    <property type="match status" value="1"/>
</dbReference>